<evidence type="ECO:0000313" key="2">
    <source>
        <dbReference type="EMBL" id="KAJ9134523.1"/>
    </source>
</evidence>
<feature type="region of interest" description="Disordered" evidence="1">
    <location>
        <begin position="1"/>
        <end position="27"/>
    </location>
</feature>
<feature type="compositionally biased region" description="Polar residues" evidence="1">
    <location>
        <begin position="399"/>
        <end position="409"/>
    </location>
</feature>
<comment type="caution">
    <text evidence="2">The sequence shown here is derived from an EMBL/GenBank/DDBJ whole genome shotgun (WGS) entry which is preliminary data.</text>
</comment>
<dbReference type="Proteomes" id="UP001174691">
    <property type="component" value="Unassembled WGS sequence"/>
</dbReference>
<keyword evidence="3" id="KW-1185">Reference proteome</keyword>
<feature type="compositionally biased region" description="Polar residues" evidence="1">
    <location>
        <begin position="505"/>
        <end position="514"/>
    </location>
</feature>
<feature type="compositionally biased region" description="Low complexity" evidence="1">
    <location>
        <begin position="521"/>
        <end position="546"/>
    </location>
</feature>
<feature type="region of interest" description="Disordered" evidence="1">
    <location>
        <begin position="224"/>
        <end position="429"/>
    </location>
</feature>
<dbReference type="AlphaFoldDB" id="A0AA38RL92"/>
<feature type="compositionally biased region" description="Basic and acidic residues" evidence="1">
    <location>
        <begin position="286"/>
        <end position="303"/>
    </location>
</feature>
<evidence type="ECO:0000256" key="1">
    <source>
        <dbReference type="SAM" id="MobiDB-lite"/>
    </source>
</evidence>
<protein>
    <submittedName>
        <fullName evidence="2">Uncharacterized protein</fullName>
    </submittedName>
</protein>
<evidence type="ECO:0000313" key="3">
    <source>
        <dbReference type="Proteomes" id="UP001174691"/>
    </source>
</evidence>
<feature type="compositionally biased region" description="Acidic residues" evidence="1">
    <location>
        <begin position="319"/>
        <end position="339"/>
    </location>
</feature>
<feature type="compositionally biased region" description="Pro residues" evidence="1">
    <location>
        <begin position="547"/>
        <end position="559"/>
    </location>
</feature>
<gene>
    <name evidence="2" type="ORF">NKR19_g8654</name>
</gene>
<reference evidence="2" key="1">
    <citation type="submission" date="2022-07" db="EMBL/GenBank/DDBJ databases">
        <title>Fungi with potential for degradation of polypropylene.</title>
        <authorList>
            <person name="Gostincar C."/>
        </authorList>
    </citation>
    <scope>NUCLEOTIDE SEQUENCE</scope>
    <source>
        <strain evidence="2">EXF-13287</strain>
    </source>
</reference>
<name>A0AA38RL92_9PEZI</name>
<dbReference type="EMBL" id="JANBVN010000182">
    <property type="protein sequence ID" value="KAJ9134523.1"/>
    <property type="molecule type" value="Genomic_DNA"/>
</dbReference>
<organism evidence="2 3">
    <name type="scientific">Coniochaeta hoffmannii</name>
    <dbReference type="NCBI Taxonomy" id="91930"/>
    <lineage>
        <taxon>Eukaryota</taxon>
        <taxon>Fungi</taxon>
        <taxon>Dikarya</taxon>
        <taxon>Ascomycota</taxon>
        <taxon>Pezizomycotina</taxon>
        <taxon>Sordariomycetes</taxon>
        <taxon>Sordariomycetidae</taxon>
        <taxon>Coniochaetales</taxon>
        <taxon>Coniochaetaceae</taxon>
        <taxon>Coniochaeta</taxon>
    </lineage>
</organism>
<sequence length="612" mass="65226">MAPGYRTATTTRRGNRSGYPEQDDFEGLPVRQWRLHEVDIAPPPVPTSTQKNDRWSIELPHGMPKDYHLLPAHSQELLRAARSGALYKRKAPPEEEDAIDILEGSGKLGPVPGLVADAEKAGDKKTPAASKSQPGIKVKVWKRVNRDAEVPMHSYLAKRHKNTITLPSKASATQFSGPTVTRVTVRRVDAAGNAYEQTITINDDEQLKHLDGEIVSTTVIAAPVAADPLAQQQPTPTRKRPPPPPHKKKHKGPGRGRKKKLGVGPLPLPLKPGASTIPTGGLDGAADAKAEPATEADGIKQEDTGTPDVEMGENSAMASDDEEGEDDEAEEGEDGEANEESGGNEAHGDDAMADTTGLQTPDDRQDQEMEDADESVEIIQPSSIEEPTEDSRPAESDTEVINTQPQQHEGSPLKNVVLQSPTEPKDMDFPSISTVQEAASAGSDVPQATDGAAHITETVQQRSETTDAGTTVVEMSAETTIIAPEGHATEDSAPTTSLLKEVDTSETLEVTQESGGDLPATTSVQTSSFSQQSYQTSSTHSLLPSLREPPPGSAPPPLQPMVQRRPTAEDDGLDLLGGLERELDRQSRTSITPAEGPAGDQPPSAEESGVQE</sequence>
<proteinExistence type="predicted"/>
<feature type="compositionally biased region" description="Basic residues" evidence="1">
    <location>
        <begin position="237"/>
        <end position="261"/>
    </location>
</feature>
<feature type="region of interest" description="Disordered" evidence="1">
    <location>
        <begin position="480"/>
        <end position="612"/>
    </location>
</feature>
<accession>A0AA38RL92</accession>